<reference evidence="15 16" key="1">
    <citation type="submission" date="2018-05" db="EMBL/GenBank/DDBJ databases">
        <title>Genomic Encyclopedia of Type Strains, Phase IV (KMG-IV): sequencing the most valuable type-strain genomes for metagenomic binning, comparative biology and taxonomic classification.</title>
        <authorList>
            <person name="Goeker M."/>
        </authorList>
    </citation>
    <scope>NUCLEOTIDE SEQUENCE [LARGE SCALE GENOMIC DNA]</scope>
    <source>
        <strain evidence="15 16">DSM 18773</strain>
    </source>
</reference>
<evidence type="ECO:0000256" key="9">
    <source>
        <dbReference type="PIRNR" id="PIRNR000099"/>
    </source>
</evidence>
<sequence length="426" mass="45941">MIQVVQAADFSLKREDSDVYETERTAVKEILTRVQADGDAAVRAYTARFDGVELEDLRIPEQQFADAYNQVSEEFVTALRAAIQNIRRYHEAQKRPSWMLPDEEGSVLGQIIRPLKRVGVYVPGGRAAYPSSVLMNVIPAQVAGVPEIVLVTPPDREGMLNPGVLVAIKELGITEAYRIGGAQAVGALAYGTETIGAVDKIVGPGNIYVALAKQAVFGQVAIDMIAGPSEILVIADDHADPDYVAADMLSQAEHDPMAAAICVTPSADMAVQVAKSLAEQLEKLPRREIAEESLRNYGAIVVTQDLDEAIALSNRLAPEHLELMIEDALSYLGRIENAGAIFVGRYSSEPVGDYFAGPNHVLPTSGTARFSSPLNVDDFVKKSSVIHYGKQALLNNGDKIITLAEAEGLSAHANAIRIRLEKEGGR</sequence>
<dbReference type="GO" id="GO:0051287">
    <property type="term" value="F:NAD binding"/>
    <property type="evidence" value="ECO:0007669"/>
    <property type="project" value="InterPro"/>
</dbReference>
<evidence type="ECO:0000256" key="12">
    <source>
        <dbReference type="PIRSR" id="PIRSR000099-3"/>
    </source>
</evidence>
<keyword evidence="16" id="KW-1185">Reference proteome</keyword>
<evidence type="ECO:0000256" key="4">
    <source>
        <dbReference type="ARBA" id="ARBA00022723"/>
    </source>
</evidence>
<dbReference type="GO" id="GO:0008270">
    <property type="term" value="F:zinc ion binding"/>
    <property type="evidence" value="ECO:0007669"/>
    <property type="project" value="UniProtKB-UniRule"/>
</dbReference>
<comment type="cofactor">
    <cofactor evidence="8 13">
        <name>Zn(2+)</name>
        <dbReference type="ChEBI" id="CHEBI:29105"/>
    </cofactor>
    <text evidence="8 13">Binds 1 zinc ion per subunit.</text>
</comment>
<evidence type="ECO:0000256" key="5">
    <source>
        <dbReference type="ARBA" id="ARBA00022833"/>
    </source>
</evidence>
<dbReference type="SUPFAM" id="SSF53720">
    <property type="entry name" value="ALDH-like"/>
    <property type="match status" value="1"/>
</dbReference>
<dbReference type="NCBIfam" id="TIGR00069">
    <property type="entry name" value="hisD"/>
    <property type="match status" value="1"/>
</dbReference>
<dbReference type="InterPro" id="IPR012131">
    <property type="entry name" value="Hstdl_DH"/>
</dbReference>
<dbReference type="PANTHER" id="PTHR21256">
    <property type="entry name" value="HISTIDINOL DEHYDROGENASE HDH"/>
    <property type="match status" value="1"/>
</dbReference>
<evidence type="ECO:0000313" key="15">
    <source>
        <dbReference type="EMBL" id="PWK13008.1"/>
    </source>
</evidence>
<feature type="binding site" evidence="8 13">
    <location>
        <position position="353"/>
    </location>
    <ligand>
        <name>Zn(2+)</name>
        <dbReference type="ChEBI" id="CHEBI:29105"/>
    </ligand>
</feature>
<dbReference type="AlphaFoldDB" id="A0A316D9I8"/>
<feature type="binding site" evidence="8 12">
    <location>
        <position position="320"/>
    </location>
    <ligand>
        <name>substrate</name>
    </ligand>
</feature>
<keyword evidence="4 8" id="KW-0479">Metal-binding</keyword>
<evidence type="ECO:0000256" key="13">
    <source>
        <dbReference type="PIRSR" id="PIRSR000099-4"/>
    </source>
</evidence>
<keyword evidence="8" id="KW-0368">Histidine biosynthesis</keyword>
<feature type="active site" description="Proton acceptor" evidence="8 10">
    <location>
        <position position="319"/>
    </location>
</feature>
<dbReference type="FunFam" id="3.40.50.1980:FF:000001">
    <property type="entry name" value="Histidinol dehydrogenase"/>
    <property type="match status" value="1"/>
</dbReference>
<dbReference type="GO" id="GO:0004399">
    <property type="term" value="F:histidinol dehydrogenase activity"/>
    <property type="evidence" value="ECO:0007669"/>
    <property type="project" value="UniProtKB-UniRule"/>
</dbReference>
<dbReference type="FunFam" id="3.40.50.1980:FF:000026">
    <property type="entry name" value="Histidinol dehydrogenase"/>
    <property type="match status" value="1"/>
</dbReference>
<evidence type="ECO:0000256" key="10">
    <source>
        <dbReference type="PIRSR" id="PIRSR000099-1"/>
    </source>
</evidence>
<feature type="binding site" evidence="8 12">
    <location>
        <position position="412"/>
    </location>
    <ligand>
        <name>substrate</name>
    </ligand>
</feature>
<accession>A0A316D9I8</accession>
<feature type="binding site" evidence="8 12">
    <location>
        <position position="407"/>
    </location>
    <ligand>
        <name>substrate</name>
    </ligand>
</feature>
<dbReference type="GO" id="GO:0005829">
    <property type="term" value="C:cytosol"/>
    <property type="evidence" value="ECO:0007669"/>
    <property type="project" value="TreeGrafter"/>
</dbReference>
<evidence type="ECO:0000256" key="8">
    <source>
        <dbReference type="HAMAP-Rule" id="MF_01024"/>
    </source>
</evidence>
<dbReference type="PIRSF" id="PIRSF000099">
    <property type="entry name" value="Histidinol_dh"/>
    <property type="match status" value="1"/>
</dbReference>
<dbReference type="EC" id="1.1.1.23" evidence="3 8"/>
<evidence type="ECO:0000256" key="6">
    <source>
        <dbReference type="ARBA" id="ARBA00023002"/>
    </source>
</evidence>
<feature type="active site" description="Proton acceptor" evidence="8 10">
    <location>
        <position position="320"/>
    </location>
</feature>
<comment type="similarity">
    <text evidence="2 8 9 14">Belongs to the histidinol dehydrogenase family.</text>
</comment>
<keyword evidence="6 8" id="KW-0560">Oxidoreductase</keyword>
<protein>
    <recommendedName>
        <fullName evidence="3 8">Histidinol dehydrogenase</fullName>
        <shortName evidence="8">HDH</shortName>
        <ecNumber evidence="3 8">1.1.1.23</ecNumber>
    </recommendedName>
</protein>
<comment type="caution">
    <text evidence="15">The sequence shown here is derived from an EMBL/GenBank/DDBJ whole genome shotgun (WGS) entry which is preliminary data.</text>
</comment>
<feature type="binding site" evidence="8 13">
    <location>
        <position position="254"/>
    </location>
    <ligand>
        <name>Zn(2+)</name>
        <dbReference type="ChEBI" id="CHEBI:29105"/>
    </ligand>
</feature>
<feature type="binding site" evidence="8 12">
    <location>
        <position position="229"/>
    </location>
    <ligand>
        <name>substrate</name>
    </ligand>
</feature>
<feature type="binding site" evidence="8 11">
    <location>
        <position position="121"/>
    </location>
    <ligand>
        <name>NAD(+)</name>
        <dbReference type="ChEBI" id="CHEBI:57540"/>
    </ligand>
</feature>
<keyword evidence="5 8" id="KW-0862">Zinc</keyword>
<feature type="binding site" evidence="8 13">
    <location>
        <position position="412"/>
    </location>
    <ligand>
        <name>Zn(2+)</name>
        <dbReference type="ChEBI" id="CHEBI:29105"/>
    </ligand>
</feature>
<dbReference type="HAMAP" id="MF_01024">
    <property type="entry name" value="HisD"/>
    <property type="match status" value="1"/>
</dbReference>
<dbReference type="Gene3D" id="3.40.50.1980">
    <property type="entry name" value="Nitrogenase molybdenum iron protein domain"/>
    <property type="match status" value="2"/>
</dbReference>
<feature type="binding site" evidence="8 12">
    <location>
        <position position="254"/>
    </location>
    <ligand>
        <name>substrate</name>
    </ligand>
</feature>
<keyword evidence="8 11" id="KW-0520">NAD</keyword>
<dbReference type="GO" id="GO:0000105">
    <property type="term" value="P:L-histidine biosynthetic process"/>
    <property type="evidence" value="ECO:0007669"/>
    <property type="project" value="UniProtKB-UniRule"/>
</dbReference>
<comment type="pathway">
    <text evidence="8">Amino-acid biosynthesis; L-histidine biosynthesis; L-histidine from 5-phospho-alpha-D-ribose 1-diphosphate: step 9/9.</text>
</comment>
<name>A0A316D9I8_9BACL</name>
<dbReference type="PROSITE" id="PS00611">
    <property type="entry name" value="HISOL_DEHYDROGENASE"/>
    <property type="match status" value="1"/>
</dbReference>
<keyword evidence="8" id="KW-0028">Amino-acid biosynthesis</keyword>
<gene>
    <name evidence="8" type="primary">hisD</name>
    <name evidence="15" type="ORF">C7459_10826</name>
</gene>
<dbReference type="Gene3D" id="1.20.5.1300">
    <property type="match status" value="1"/>
</dbReference>
<dbReference type="PRINTS" id="PR00083">
    <property type="entry name" value="HOLDHDRGNASE"/>
</dbReference>
<organism evidence="15 16">
    <name type="scientific">Tumebacillus permanentifrigoris</name>
    <dbReference type="NCBI Taxonomy" id="378543"/>
    <lineage>
        <taxon>Bacteria</taxon>
        <taxon>Bacillati</taxon>
        <taxon>Bacillota</taxon>
        <taxon>Bacilli</taxon>
        <taxon>Bacillales</taxon>
        <taxon>Alicyclobacillaceae</taxon>
        <taxon>Tumebacillus</taxon>
    </lineage>
</organism>
<dbReference type="EMBL" id="QGGL01000008">
    <property type="protein sequence ID" value="PWK13008.1"/>
    <property type="molecule type" value="Genomic_DNA"/>
</dbReference>
<evidence type="ECO:0000256" key="2">
    <source>
        <dbReference type="ARBA" id="ARBA00010178"/>
    </source>
</evidence>
<dbReference type="InterPro" id="IPR016161">
    <property type="entry name" value="Ald_DH/histidinol_DH"/>
</dbReference>
<evidence type="ECO:0000256" key="14">
    <source>
        <dbReference type="RuleBase" id="RU004175"/>
    </source>
</evidence>
<dbReference type="InterPro" id="IPR022695">
    <property type="entry name" value="Histidinol_DH_monofunct"/>
</dbReference>
<feature type="binding site" evidence="8 12">
    <location>
        <position position="251"/>
    </location>
    <ligand>
        <name>substrate</name>
    </ligand>
</feature>
<feature type="binding site" evidence="8 11">
    <location>
        <position position="206"/>
    </location>
    <ligand>
        <name>NAD(+)</name>
        <dbReference type="ChEBI" id="CHEBI:57540"/>
    </ligand>
</feature>
<evidence type="ECO:0000256" key="3">
    <source>
        <dbReference type="ARBA" id="ARBA00012965"/>
    </source>
</evidence>
<comment type="catalytic activity">
    <reaction evidence="7 8">
        <text>L-histidinol + 2 NAD(+) + H2O = L-histidine + 2 NADH + 3 H(+)</text>
        <dbReference type="Rhea" id="RHEA:20641"/>
        <dbReference type="ChEBI" id="CHEBI:15377"/>
        <dbReference type="ChEBI" id="CHEBI:15378"/>
        <dbReference type="ChEBI" id="CHEBI:57540"/>
        <dbReference type="ChEBI" id="CHEBI:57595"/>
        <dbReference type="ChEBI" id="CHEBI:57699"/>
        <dbReference type="ChEBI" id="CHEBI:57945"/>
        <dbReference type="EC" id="1.1.1.23"/>
    </reaction>
</comment>
<feature type="binding site" evidence="8 13">
    <location>
        <position position="251"/>
    </location>
    <ligand>
        <name>Zn(2+)</name>
        <dbReference type="ChEBI" id="CHEBI:29105"/>
    </ligand>
</feature>
<evidence type="ECO:0000256" key="7">
    <source>
        <dbReference type="ARBA" id="ARBA00049489"/>
    </source>
</evidence>
<evidence type="ECO:0000256" key="1">
    <source>
        <dbReference type="ARBA" id="ARBA00003850"/>
    </source>
</evidence>
<feature type="binding site" evidence="8 12">
    <location>
        <position position="353"/>
    </location>
    <ligand>
        <name>substrate</name>
    </ligand>
</feature>
<dbReference type="UniPathway" id="UPA00031">
    <property type="reaction ID" value="UER00014"/>
</dbReference>
<proteinExistence type="inferred from homology"/>
<evidence type="ECO:0000256" key="11">
    <source>
        <dbReference type="PIRSR" id="PIRSR000099-2"/>
    </source>
</evidence>
<evidence type="ECO:0000313" key="16">
    <source>
        <dbReference type="Proteomes" id="UP000245634"/>
    </source>
</evidence>
<dbReference type="Proteomes" id="UP000245634">
    <property type="component" value="Unassembled WGS sequence"/>
</dbReference>
<feature type="binding site" evidence="8 11">
    <location>
        <position position="183"/>
    </location>
    <ligand>
        <name>NAD(+)</name>
        <dbReference type="ChEBI" id="CHEBI:57540"/>
    </ligand>
</feature>
<dbReference type="InterPro" id="IPR001692">
    <property type="entry name" value="Histidinol_DH_CS"/>
</dbReference>
<dbReference type="CDD" id="cd06572">
    <property type="entry name" value="Histidinol_dh"/>
    <property type="match status" value="1"/>
</dbReference>
<dbReference type="Pfam" id="PF00815">
    <property type="entry name" value="Histidinol_dh"/>
    <property type="match status" value="1"/>
</dbReference>
<dbReference type="PANTHER" id="PTHR21256:SF2">
    <property type="entry name" value="HISTIDINE BIOSYNTHESIS TRIFUNCTIONAL PROTEIN"/>
    <property type="match status" value="1"/>
</dbReference>
<comment type="function">
    <text evidence="1 8">Catalyzes the sequential NAD-dependent oxidations of L-histidinol to L-histidinaldehyde and then to L-histidine.</text>
</comment>